<dbReference type="EMBL" id="MTYH01000025">
    <property type="protein sequence ID" value="PNP45317.1"/>
    <property type="molecule type" value="Genomic_DNA"/>
</dbReference>
<proteinExistence type="predicted"/>
<reference evidence="1 2" key="1">
    <citation type="submission" date="2017-02" db="EMBL/GenBank/DDBJ databases">
        <title>Genomes of Trichoderma spp. with biocontrol activity.</title>
        <authorList>
            <person name="Gardiner D."/>
            <person name="Kazan K."/>
            <person name="Vos C."/>
            <person name="Harvey P."/>
        </authorList>
    </citation>
    <scope>NUCLEOTIDE SEQUENCE [LARGE SCALE GENOMIC DNA]</scope>
    <source>
        <strain evidence="1 2">A5MH</strain>
    </source>
</reference>
<evidence type="ECO:0000313" key="1">
    <source>
        <dbReference type="EMBL" id="PNP45317.1"/>
    </source>
</evidence>
<evidence type="ECO:0000313" key="2">
    <source>
        <dbReference type="Proteomes" id="UP000236546"/>
    </source>
</evidence>
<dbReference type="AlphaFoldDB" id="A0A2K0TIJ7"/>
<comment type="caution">
    <text evidence="1">The sequence shown here is derived from an EMBL/GenBank/DDBJ whole genome shotgun (WGS) entry which is preliminary data.</text>
</comment>
<accession>A0A2K0TIJ7</accession>
<gene>
    <name evidence="1" type="ORF">TGAMA5MH_03041</name>
</gene>
<dbReference type="Proteomes" id="UP000236546">
    <property type="component" value="Unassembled WGS sequence"/>
</dbReference>
<sequence>MIQGQRLLDWLKDASMILVHKAGSQKVVMLQSARTVWMKLFLASVAFSRLSTIVA</sequence>
<protein>
    <submittedName>
        <fullName evidence="1">Uncharacterized protein</fullName>
    </submittedName>
</protein>
<organism evidence="1 2">
    <name type="scientific">Trichoderma gamsii</name>
    <dbReference type="NCBI Taxonomy" id="398673"/>
    <lineage>
        <taxon>Eukaryota</taxon>
        <taxon>Fungi</taxon>
        <taxon>Dikarya</taxon>
        <taxon>Ascomycota</taxon>
        <taxon>Pezizomycotina</taxon>
        <taxon>Sordariomycetes</taxon>
        <taxon>Hypocreomycetidae</taxon>
        <taxon>Hypocreales</taxon>
        <taxon>Hypocreaceae</taxon>
        <taxon>Trichoderma</taxon>
    </lineage>
</organism>
<name>A0A2K0TIJ7_9HYPO</name>